<dbReference type="EMBL" id="CP061800">
    <property type="protein sequence ID" value="QTA86128.1"/>
    <property type="molecule type" value="Genomic_DNA"/>
</dbReference>
<name>A0A975GMS8_9BACT</name>
<keyword evidence="1" id="KW-0812">Transmembrane</keyword>
<proteinExistence type="predicted"/>
<dbReference type="KEGG" id="dmm:dnm_021470"/>
<evidence type="ECO:0000256" key="1">
    <source>
        <dbReference type="SAM" id="Phobius"/>
    </source>
</evidence>
<feature type="transmembrane region" description="Helical" evidence="1">
    <location>
        <begin position="267"/>
        <end position="288"/>
    </location>
</feature>
<feature type="transmembrane region" description="Helical" evidence="1">
    <location>
        <begin position="87"/>
        <end position="103"/>
    </location>
</feature>
<keyword evidence="3" id="KW-1185">Reference proteome</keyword>
<feature type="transmembrane region" description="Helical" evidence="1">
    <location>
        <begin position="237"/>
        <end position="255"/>
    </location>
</feature>
<feature type="transmembrane region" description="Helical" evidence="1">
    <location>
        <begin position="213"/>
        <end position="231"/>
    </location>
</feature>
<feature type="transmembrane region" description="Helical" evidence="1">
    <location>
        <begin position="124"/>
        <end position="144"/>
    </location>
</feature>
<organism evidence="2 3">
    <name type="scientific">Desulfonema magnum</name>
    <dbReference type="NCBI Taxonomy" id="45655"/>
    <lineage>
        <taxon>Bacteria</taxon>
        <taxon>Pseudomonadati</taxon>
        <taxon>Thermodesulfobacteriota</taxon>
        <taxon>Desulfobacteria</taxon>
        <taxon>Desulfobacterales</taxon>
        <taxon>Desulfococcaceae</taxon>
        <taxon>Desulfonema</taxon>
    </lineage>
</organism>
<feature type="transmembrane region" description="Helical" evidence="1">
    <location>
        <begin position="331"/>
        <end position="350"/>
    </location>
</feature>
<keyword evidence="1" id="KW-1133">Transmembrane helix</keyword>
<protein>
    <submittedName>
        <fullName evidence="2">Uncharacterized protein</fullName>
    </submittedName>
</protein>
<feature type="transmembrane region" description="Helical" evidence="1">
    <location>
        <begin position="356"/>
        <end position="375"/>
    </location>
</feature>
<keyword evidence="1" id="KW-0472">Membrane</keyword>
<accession>A0A975GMS8</accession>
<feature type="transmembrane region" description="Helical" evidence="1">
    <location>
        <begin position="308"/>
        <end position="324"/>
    </location>
</feature>
<feature type="transmembrane region" description="Helical" evidence="1">
    <location>
        <begin position="164"/>
        <end position="182"/>
    </location>
</feature>
<dbReference type="RefSeq" id="WP_207681889.1">
    <property type="nucleotide sequence ID" value="NZ_CP061800.1"/>
</dbReference>
<feature type="transmembrane region" description="Helical" evidence="1">
    <location>
        <begin position="65"/>
        <end position="81"/>
    </location>
</feature>
<feature type="transmembrane region" description="Helical" evidence="1">
    <location>
        <begin position="37"/>
        <end position="53"/>
    </location>
</feature>
<evidence type="ECO:0000313" key="3">
    <source>
        <dbReference type="Proteomes" id="UP000663722"/>
    </source>
</evidence>
<dbReference type="AlphaFoldDB" id="A0A975GMS8"/>
<sequence length="384" mass="44045">MSIRFRSVLMILMSSALFFGFLHLFVPEGVTHNFERLHIFLFNLCSGGTIVLYFTENQKKASKKVILFCLLAVIYAILAFFEHYIPAMLMSLGLAFVVETVRVKKFTFFPVDFFKSSVPVSEKFHQASLLCLSIGLVISCLVILNNNYLGIISFPKLKLDTFFLGFSFPLSLITMSVMFSFMRDRTEFKIQNSKFKKLHTVFRAPHSAFLKNAGFWSINLGVIIFFLFILFEKLVLQLVVTTILFLTVIMIFYLFCGLGVNIQQKNFLASGMGFLLFTSVTGILYIILEFFPEYYAGDTSELLLKLHSFASLYGWNLSGLAVICRHRDFPIRLHSNSVIIFHWITVLVLAPMGIYFRFFAICAIFCYTVFLYLIFSSKGLKLQT</sequence>
<evidence type="ECO:0000313" key="2">
    <source>
        <dbReference type="EMBL" id="QTA86128.1"/>
    </source>
</evidence>
<reference evidence="2" key="1">
    <citation type="journal article" date="2021" name="Microb. Physiol.">
        <title>Proteogenomic Insights into the Physiology of Marine, Sulfate-Reducing, Filamentous Desulfonema limicola and Desulfonema magnum.</title>
        <authorList>
            <person name="Schnaars V."/>
            <person name="Wohlbrand L."/>
            <person name="Scheve S."/>
            <person name="Hinrichs C."/>
            <person name="Reinhardt R."/>
            <person name="Rabus R."/>
        </authorList>
    </citation>
    <scope>NUCLEOTIDE SEQUENCE</scope>
    <source>
        <strain evidence="2">4be13</strain>
    </source>
</reference>
<feature type="transmembrane region" description="Helical" evidence="1">
    <location>
        <begin position="7"/>
        <end position="25"/>
    </location>
</feature>
<gene>
    <name evidence="2" type="ORF">dnm_021470</name>
</gene>
<dbReference type="Proteomes" id="UP000663722">
    <property type="component" value="Chromosome"/>
</dbReference>